<evidence type="ECO:0000313" key="9">
    <source>
        <dbReference type="EMBL" id="BCJ88436.1"/>
    </source>
</evidence>
<dbReference type="Gene3D" id="1.10.8.60">
    <property type="match status" value="1"/>
</dbReference>
<dbReference type="SMART" id="SM00448">
    <property type="entry name" value="REC"/>
    <property type="match status" value="1"/>
</dbReference>
<dbReference type="PROSITE" id="PS00676">
    <property type="entry name" value="SIGMA54_INTERACT_2"/>
    <property type="match status" value="1"/>
</dbReference>
<keyword evidence="10" id="KW-1185">Reference proteome</keyword>
<gene>
    <name evidence="9" type="primary">atoC</name>
    <name evidence="9" type="ORF">skT53_34210</name>
</gene>
<accession>A0A7I8DHP1</accession>
<dbReference type="InterPro" id="IPR011006">
    <property type="entry name" value="CheY-like_superfamily"/>
</dbReference>
<evidence type="ECO:0000256" key="5">
    <source>
        <dbReference type="ARBA" id="ARBA00023163"/>
    </source>
</evidence>
<dbReference type="Pfam" id="PF00072">
    <property type="entry name" value="Response_reg"/>
    <property type="match status" value="1"/>
</dbReference>
<keyword evidence="6" id="KW-0597">Phosphoprotein</keyword>
<evidence type="ECO:0000259" key="7">
    <source>
        <dbReference type="PROSITE" id="PS50045"/>
    </source>
</evidence>
<keyword evidence="1" id="KW-0547">Nucleotide-binding</keyword>
<dbReference type="AlphaFoldDB" id="A0A7I8DHP1"/>
<dbReference type="PROSITE" id="PS50045">
    <property type="entry name" value="SIGMA54_INTERACT_4"/>
    <property type="match status" value="1"/>
</dbReference>
<keyword evidence="4" id="KW-0238">DNA-binding</keyword>
<evidence type="ECO:0000256" key="6">
    <source>
        <dbReference type="PROSITE-ProRule" id="PRU00169"/>
    </source>
</evidence>
<dbReference type="PROSITE" id="PS00675">
    <property type="entry name" value="SIGMA54_INTERACT_1"/>
    <property type="match status" value="1"/>
</dbReference>
<dbReference type="InterPro" id="IPR025944">
    <property type="entry name" value="Sigma_54_int_dom_CS"/>
</dbReference>
<dbReference type="SUPFAM" id="SSF52172">
    <property type="entry name" value="CheY-like"/>
    <property type="match status" value="1"/>
</dbReference>
<evidence type="ECO:0000256" key="2">
    <source>
        <dbReference type="ARBA" id="ARBA00022840"/>
    </source>
</evidence>
<evidence type="ECO:0000256" key="3">
    <source>
        <dbReference type="ARBA" id="ARBA00023015"/>
    </source>
</evidence>
<keyword evidence="2" id="KW-0067">ATP-binding</keyword>
<dbReference type="RefSeq" id="WP_200759038.1">
    <property type="nucleotide sequence ID" value="NZ_AP023366.1"/>
</dbReference>
<dbReference type="Pfam" id="PF00158">
    <property type="entry name" value="Sigma54_activat"/>
    <property type="match status" value="1"/>
</dbReference>
<dbReference type="Gene3D" id="3.40.50.300">
    <property type="entry name" value="P-loop containing nucleotide triphosphate hydrolases"/>
    <property type="match status" value="1"/>
</dbReference>
<dbReference type="Proteomes" id="UP000593802">
    <property type="component" value="Chromosome"/>
</dbReference>
<dbReference type="CDD" id="cd00009">
    <property type="entry name" value="AAA"/>
    <property type="match status" value="1"/>
</dbReference>
<dbReference type="GO" id="GO:0003677">
    <property type="term" value="F:DNA binding"/>
    <property type="evidence" value="ECO:0007669"/>
    <property type="project" value="UniProtKB-KW"/>
</dbReference>
<protein>
    <submittedName>
        <fullName evidence="9">Acetoacetate metabolism regulatory protein AtoC</fullName>
    </submittedName>
</protein>
<dbReference type="InterPro" id="IPR003593">
    <property type="entry name" value="AAA+_ATPase"/>
</dbReference>
<sequence>MNRVLVVDDEVEVTSFFQYFLEDKGCEVTVANSGRDVDQLLQSPEACFHLALVDLKLPDANGLDLLSKIKNRQPTCEVLIMTGYSTVKTAVLAIQAGARDYLEKPFDNLESLGGIIQSLLQRSVGKEDLFNHMAASYGIVYTPGSEMEKLLTIADKLAKKAINVLIEGETGTGKELFARFIHGVSLRASHPFVGINCGAVSESLLESELFGHEKGAFSGAVKTRKGYFELAHNGTLFLDEIGEAPPSIQVKLLRAIETGEFMRVGSEETIKSNVRFISATNRNLELETEQNRFRADLLYRLEGVKLTIPPLRNRREDIAVIANHYLEKKFGGACRLDPETVEILKRYDWPGNVRQLLNVLNQTHSIHECHTLKPDKLPPWLIQKAVANKEETSLQKQLESFLESEIRLFVENITNGIATVDHIDFPSLMKRIKKIEGEIGRRIIQKGLSETAGNRQLLSHKLRITERTLRYILNEK</sequence>
<dbReference type="PANTHER" id="PTHR32071:SF119">
    <property type="entry name" value="SIGMA L-DEPENDENT TRANSCRIPTIONAL REGULATOR YPLP-RELATED"/>
    <property type="match status" value="1"/>
</dbReference>
<dbReference type="PANTHER" id="PTHR32071">
    <property type="entry name" value="TRANSCRIPTIONAL REGULATORY PROTEIN"/>
    <property type="match status" value="1"/>
</dbReference>
<dbReference type="Gene3D" id="3.40.50.2300">
    <property type="match status" value="1"/>
</dbReference>
<name>A0A7I8DHP1_9BACL</name>
<evidence type="ECO:0000256" key="4">
    <source>
        <dbReference type="ARBA" id="ARBA00023125"/>
    </source>
</evidence>
<keyword evidence="5" id="KW-0804">Transcription</keyword>
<dbReference type="KEGG" id="eff:skT53_34210"/>
<dbReference type="InterPro" id="IPR058031">
    <property type="entry name" value="AAA_lid_NorR"/>
</dbReference>
<dbReference type="InterPro" id="IPR002078">
    <property type="entry name" value="Sigma_54_int"/>
</dbReference>
<evidence type="ECO:0000256" key="1">
    <source>
        <dbReference type="ARBA" id="ARBA00022741"/>
    </source>
</evidence>
<proteinExistence type="predicted"/>
<dbReference type="Pfam" id="PF25601">
    <property type="entry name" value="AAA_lid_14"/>
    <property type="match status" value="1"/>
</dbReference>
<dbReference type="GO" id="GO:0005524">
    <property type="term" value="F:ATP binding"/>
    <property type="evidence" value="ECO:0007669"/>
    <property type="project" value="UniProtKB-KW"/>
</dbReference>
<dbReference type="InterPro" id="IPR027417">
    <property type="entry name" value="P-loop_NTPase"/>
</dbReference>
<evidence type="ECO:0000259" key="8">
    <source>
        <dbReference type="PROSITE" id="PS50110"/>
    </source>
</evidence>
<keyword evidence="3" id="KW-0805">Transcription regulation</keyword>
<dbReference type="SMART" id="SM00382">
    <property type="entry name" value="AAA"/>
    <property type="match status" value="1"/>
</dbReference>
<dbReference type="GO" id="GO:0006355">
    <property type="term" value="P:regulation of DNA-templated transcription"/>
    <property type="evidence" value="ECO:0007669"/>
    <property type="project" value="InterPro"/>
</dbReference>
<dbReference type="PROSITE" id="PS00688">
    <property type="entry name" value="SIGMA54_INTERACT_3"/>
    <property type="match status" value="1"/>
</dbReference>
<dbReference type="InterPro" id="IPR001789">
    <property type="entry name" value="Sig_transdc_resp-reg_receiver"/>
</dbReference>
<organism evidence="9 10">
    <name type="scientific">Effusibacillus dendaii</name>
    <dbReference type="NCBI Taxonomy" id="2743772"/>
    <lineage>
        <taxon>Bacteria</taxon>
        <taxon>Bacillati</taxon>
        <taxon>Bacillota</taxon>
        <taxon>Bacilli</taxon>
        <taxon>Bacillales</taxon>
        <taxon>Alicyclobacillaceae</taxon>
        <taxon>Effusibacillus</taxon>
    </lineage>
</organism>
<evidence type="ECO:0000313" key="10">
    <source>
        <dbReference type="Proteomes" id="UP000593802"/>
    </source>
</evidence>
<feature type="domain" description="Sigma-54 factor interaction" evidence="7">
    <location>
        <begin position="140"/>
        <end position="365"/>
    </location>
</feature>
<reference evidence="9 10" key="1">
    <citation type="submission" date="2020-08" db="EMBL/GenBank/DDBJ databases">
        <title>Complete Genome Sequence of Effusibacillus dendaii Strain skT53, Isolated from Farmland soil.</title>
        <authorList>
            <person name="Konishi T."/>
            <person name="Kawasaki H."/>
        </authorList>
    </citation>
    <scope>NUCLEOTIDE SEQUENCE [LARGE SCALE GENOMIC DNA]</scope>
    <source>
        <strain evidence="10">skT53</strain>
    </source>
</reference>
<dbReference type="GO" id="GO:0000160">
    <property type="term" value="P:phosphorelay signal transduction system"/>
    <property type="evidence" value="ECO:0007669"/>
    <property type="project" value="InterPro"/>
</dbReference>
<dbReference type="FunFam" id="3.40.50.300:FF:000006">
    <property type="entry name" value="DNA-binding transcriptional regulator NtrC"/>
    <property type="match status" value="1"/>
</dbReference>
<feature type="domain" description="Response regulatory" evidence="8">
    <location>
        <begin position="3"/>
        <end position="119"/>
    </location>
</feature>
<dbReference type="SUPFAM" id="SSF52540">
    <property type="entry name" value="P-loop containing nucleoside triphosphate hydrolases"/>
    <property type="match status" value="1"/>
</dbReference>
<feature type="modified residue" description="4-aspartylphosphate" evidence="6">
    <location>
        <position position="54"/>
    </location>
</feature>
<dbReference type="PROSITE" id="PS50110">
    <property type="entry name" value="RESPONSE_REGULATORY"/>
    <property type="match status" value="1"/>
</dbReference>
<dbReference type="EMBL" id="AP023366">
    <property type="protein sequence ID" value="BCJ88436.1"/>
    <property type="molecule type" value="Genomic_DNA"/>
</dbReference>
<dbReference type="InterPro" id="IPR025662">
    <property type="entry name" value="Sigma_54_int_dom_ATP-bd_1"/>
</dbReference>
<dbReference type="InterPro" id="IPR025943">
    <property type="entry name" value="Sigma_54_int_dom_ATP-bd_2"/>
</dbReference>